<proteinExistence type="inferred from homology"/>
<dbReference type="InterPro" id="IPR001254">
    <property type="entry name" value="Trypsin_dom"/>
</dbReference>
<evidence type="ECO:0000256" key="5">
    <source>
        <dbReference type="ARBA" id="ARBA00023157"/>
    </source>
</evidence>
<comment type="similarity">
    <text evidence="1">Belongs to the peptidase S1 family.</text>
</comment>
<dbReference type="PROSITE" id="PS50240">
    <property type="entry name" value="TRYPSIN_DOM"/>
    <property type="match status" value="1"/>
</dbReference>
<sequence>MLIVRGSTAFPGQFPYQVSLRLYGQHFCGGILITKKHVVTAAHCIHGTVSFPFTGFTVVTGSVSLASGGHTHLVAAATYHPAFEPDISESFKNDVAVVTLADEVSIDQYQSPISLATSDPPVGAALTMSGWGQTTTTKRTLPEYLRTATVYLLSNEVCQEYISQYRIYPGQMCTFKEGGVGACLGDSGGPLVYDGSLVGIVSWVFPCAVGLPDAFTRVTSYVDFITRTVEST</sequence>
<dbReference type="Proteomes" id="UP000053825">
    <property type="component" value="Unassembled WGS sequence"/>
</dbReference>
<organism evidence="8 9">
    <name type="scientific">Habropoda laboriosa</name>
    <dbReference type="NCBI Taxonomy" id="597456"/>
    <lineage>
        <taxon>Eukaryota</taxon>
        <taxon>Metazoa</taxon>
        <taxon>Ecdysozoa</taxon>
        <taxon>Arthropoda</taxon>
        <taxon>Hexapoda</taxon>
        <taxon>Insecta</taxon>
        <taxon>Pterygota</taxon>
        <taxon>Neoptera</taxon>
        <taxon>Endopterygota</taxon>
        <taxon>Hymenoptera</taxon>
        <taxon>Apocrita</taxon>
        <taxon>Aculeata</taxon>
        <taxon>Apoidea</taxon>
        <taxon>Anthophila</taxon>
        <taxon>Apidae</taxon>
        <taxon>Habropoda</taxon>
    </lineage>
</organism>
<feature type="domain" description="Peptidase S1" evidence="7">
    <location>
        <begin position="3"/>
        <end position="230"/>
    </location>
</feature>
<evidence type="ECO:0000313" key="9">
    <source>
        <dbReference type="Proteomes" id="UP000053825"/>
    </source>
</evidence>
<dbReference type="GO" id="GO:0006508">
    <property type="term" value="P:proteolysis"/>
    <property type="evidence" value="ECO:0007669"/>
    <property type="project" value="UniProtKB-KW"/>
</dbReference>
<dbReference type="AlphaFoldDB" id="A0A0L7QUU7"/>
<dbReference type="InterPro" id="IPR043504">
    <property type="entry name" value="Peptidase_S1_PA_chymotrypsin"/>
</dbReference>
<dbReference type="PROSITE" id="PS00135">
    <property type="entry name" value="TRYPSIN_SER"/>
    <property type="match status" value="1"/>
</dbReference>
<dbReference type="FunFam" id="2.40.10.10:FF:000034">
    <property type="entry name" value="Eupolytin"/>
    <property type="match status" value="1"/>
</dbReference>
<dbReference type="CDD" id="cd00190">
    <property type="entry name" value="Tryp_SPc"/>
    <property type="match status" value="1"/>
</dbReference>
<dbReference type="InterPro" id="IPR001314">
    <property type="entry name" value="Peptidase_S1A"/>
</dbReference>
<dbReference type="Gene3D" id="2.40.10.10">
    <property type="entry name" value="Trypsin-like serine proteases"/>
    <property type="match status" value="2"/>
</dbReference>
<dbReference type="Pfam" id="PF00089">
    <property type="entry name" value="Trypsin"/>
    <property type="match status" value="1"/>
</dbReference>
<dbReference type="EMBL" id="KQ414731">
    <property type="protein sequence ID" value="KOC62432.1"/>
    <property type="molecule type" value="Genomic_DNA"/>
</dbReference>
<dbReference type="InterPro" id="IPR018114">
    <property type="entry name" value="TRYPSIN_HIS"/>
</dbReference>
<name>A0A0L7QUU7_9HYME</name>
<dbReference type="InterPro" id="IPR050430">
    <property type="entry name" value="Peptidase_S1"/>
</dbReference>
<dbReference type="PRINTS" id="PR00722">
    <property type="entry name" value="CHYMOTRYPSIN"/>
</dbReference>
<protein>
    <submittedName>
        <fullName evidence="8">Chymotrypsin-2</fullName>
    </submittedName>
</protein>
<keyword evidence="4 6" id="KW-0720">Serine protease</keyword>
<dbReference type="GO" id="GO:0004252">
    <property type="term" value="F:serine-type endopeptidase activity"/>
    <property type="evidence" value="ECO:0007669"/>
    <property type="project" value="InterPro"/>
</dbReference>
<evidence type="ECO:0000256" key="6">
    <source>
        <dbReference type="RuleBase" id="RU363034"/>
    </source>
</evidence>
<dbReference type="STRING" id="597456.A0A0L7QUU7"/>
<gene>
    <name evidence="8" type="ORF">WH47_03845</name>
</gene>
<evidence type="ECO:0000256" key="4">
    <source>
        <dbReference type="ARBA" id="ARBA00022825"/>
    </source>
</evidence>
<evidence type="ECO:0000256" key="2">
    <source>
        <dbReference type="ARBA" id="ARBA00022670"/>
    </source>
</evidence>
<dbReference type="PANTHER" id="PTHR24276">
    <property type="entry name" value="POLYSERASE-RELATED"/>
    <property type="match status" value="1"/>
</dbReference>
<evidence type="ECO:0000313" key="8">
    <source>
        <dbReference type="EMBL" id="KOC62432.1"/>
    </source>
</evidence>
<accession>A0A0L7QUU7</accession>
<keyword evidence="5" id="KW-1015">Disulfide bond</keyword>
<dbReference type="InterPro" id="IPR009003">
    <property type="entry name" value="Peptidase_S1_PA"/>
</dbReference>
<evidence type="ECO:0000259" key="7">
    <source>
        <dbReference type="PROSITE" id="PS50240"/>
    </source>
</evidence>
<dbReference type="PROSITE" id="PS00134">
    <property type="entry name" value="TRYPSIN_HIS"/>
    <property type="match status" value="1"/>
</dbReference>
<reference evidence="8 9" key="1">
    <citation type="submission" date="2015-07" db="EMBL/GenBank/DDBJ databases">
        <title>The genome of Habropoda laboriosa.</title>
        <authorList>
            <person name="Pan H."/>
            <person name="Kapheim K."/>
        </authorList>
    </citation>
    <scope>NUCLEOTIDE SEQUENCE [LARGE SCALE GENOMIC DNA]</scope>
    <source>
        <strain evidence="8">0110345459</strain>
    </source>
</reference>
<dbReference type="SUPFAM" id="SSF50494">
    <property type="entry name" value="Trypsin-like serine proteases"/>
    <property type="match status" value="1"/>
</dbReference>
<dbReference type="OrthoDB" id="6755574at2759"/>
<dbReference type="PANTHER" id="PTHR24276:SF98">
    <property type="entry name" value="FI18310P1-RELATED"/>
    <property type="match status" value="1"/>
</dbReference>
<keyword evidence="9" id="KW-1185">Reference proteome</keyword>
<keyword evidence="2 6" id="KW-0645">Protease</keyword>
<evidence type="ECO:0000256" key="3">
    <source>
        <dbReference type="ARBA" id="ARBA00022801"/>
    </source>
</evidence>
<evidence type="ECO:0000256" key="1">
    <source>
        <dbReference type="ARBA" id="ARBA00007664"/>
    </source>
</evidence>
<dbReference type="InterPro" id="IPR033116">
    <property type="entry name" value="TRYPSIN_SER"/>
</dbReference>
<dbReference type="SMART" id="SM00020">
    <property type="entry name" value="Tryp_SPc"/>
    <property type="match status" value="1"/>
</dbReference>
<keyword evidence="3 6" id="KW-0378">Hydrolase</keyword>